<accession>A0A1E1MU11</accession>
<sequence length="180" mass="20227">MSRLQFDPCPTINRYDDDSTLNEEAITPPETVVDILEDLDPLKGPKGSVPWPGNQYIIRCTISGQVLTLIDGQVVLASPGGRGSIHWACVQTKGWLGFKNTVSGKYLGHDVKGNLRCSAARHNSWENFCVRQTPDLDYILLMTHFERLWHVGKKTENADVKLAKVGENMEEAMLWEFVKV</sequence>
<dbReference type="SUPFAM" id="SSF50405">
    <property type="entry name" value="Actin-crosslinking proteins"/>
    <property type="match status" value="1"/>
</dbReference>
<reference evidence="2" key="1">
    <citation type="submission" date="2016-03" db="EMBL/GenBank/DDBJ databases">
        <authorList>
            <person name="Guldener U."/>
        </authorList>
    </citation>
    <scope>NUCLEOTIDE SEQUENCE [LARGE SCALE GENOMIC DNA]</scope>
</reference>
<dbReference type="PANTHER" id="PTHR39697:SF1">
    <property type="entry name" value="RICIN B LECTIN DOMAIN-CONTAINING PROTEIN"/>
    <property type="match status" value="1"/>
</dbReference>
<name>A0A1E1MU11_RHYSE</name>
<keyword evidence="2" id="KW-1185">Reference proteome</keyword>
<protein>
    <submittedName>
        <fullName evidence="1">Uncharacterized protein</fullName>
    </submittedName>
</protein>
<dbReference type="AlphaFoldDB" id="A0A1E1MU11"/>
<gene>
    <name evidence="1" type="ORF">RSE6_13900</name>
</gene>
<proteinExistence type="predicted"/>
<dbReference type="Proteomes" id="UP000177625">
    <property type="component" value="Unassembled WGS sequence"/>
</dbReference>
<organism evidence="1 2">
    <name type="scientific">Rhynchosporium secalis</name>
    <name type="common">Barley scald fungus</name>
    <dbReference type="NCBI Taxonomy" id="38038"/>
    <lineage>
        <taxon>Eukaryota</taxon>
        <taxon>Fungi</taxon>
        <taxon>Dikarya</taxon>
        <taxon>Ascomycota</taxon>
        <taxon>Pezizomycotina</taxon>
        <taxon>Leotiomycetes</taxon>
        <taxon>Helotiales</taxon>
        <taxon>Ploettnerulaceae</taxon>
        <taxon>Rhynchosporium</taxon>
    </lineage>
</organism>
<evidence type="ECO:0000313" key="1">
    <source>
        <dbReference type="EMBL" id="CZT52553.1"/>
    </source>
</evidence>
<dbReference type="PANTHER" id="PTHR39697">
    <property type="entry name" value="RICIN B LECTIN DOMAIN-CONTAINING PROTEIN-RELATED"/>
    <property type="match status" value="1"/>
</dbReference>
<dbReference type="InterPro" id="IPR008999">
    <property type="entry name" value="Actin-crosslinking"/>
</dbReference>
<evidence type="ECO:0000313" key="2">
    <source>
        <dbReference type="Proteomes" id="UP000177625"/>
    </source>
</evidence>
<dbReference type="EMBL" id="FJVC01000602">
    <property type="protein sequence ID" value="CZT52553.1"/>
    <property type="molecule type" value="Genomic_DNA"/>
</dbReference>